<evidence type="ECO:0000313" key="9">
    <source>
        <dbReference type="EMBL" id="OIW34835.1"/>
    </source>
</evidence>
<evidence type="ECO:0000256" key="7">
    <source>
        <dbReference type="ARBA" id="ARBA00023061"/>
    </source>
</evidence>
<dbReference type="PANTHER" id="PTHR35524">
    <property type="entry name" value="ALPHA-ACETOLACTATE DECARBOXYLASE"/>
    <property type="match status" value="1"/>
</dbReference>
<evidence type="ECO:0000256" key="1">
    <source>
        <dbReference type="ARBA" id="ARBA00001784"/>
    </source>
</evidence>
<keyword evidence="10" id="KW-1185">Reference proteome</keyword>
<dbReference type="STRING" id="1408157.A0A1J7J637"/>
<dbReference type="InterPro" id="IPR005128">
    <property type="entry name" value="Acetolactate_a_deCO2ase"/>
</dbReference>
<evidence type="ECO:0000256" key="8">
    <source>
        <dbReference type="ARBA" id="ARBA00023239"/>
    </source>
</evidence>
<evidence type="ECO:0000256" key="4">
    <source>
        <dbReference type="ARBA" id="ARBA00013204"/>
    </source>
</evidence>
<proteinExistence type="inferred from homology"/>
<keyword evidence="7" id="KW-0005">Acetoin biosynthesis</keyword>
<gene>
    <name evidence="9" type="ORF">CONLIGDRAFT_626883</name>
</gene>
<evidence type="ECO:0000313" key="10">
    <source>
        <dbReference type="Proteomes" id="UP000182658"/>
    </source>
</evidence>
<evidence type="ECO:0000256" key="5">
    <source>
        <dbReference type="ARBA" id="ARBA00020164"/>
    </source>
</evidence>
<organism evidence="9 10">
    <name type="scientific">Coniochaeta ligniaria NRRL 30616</name>
    <dbReference type="NCBI Taxonomy" id="1408157"/>
    <lineage>
        <taxon>Eukaryota</taxon>
        <taxon>Fungi</taxon>
        <taxon>Dikarya</taxon>
        <taxon>Ascomycota</taxon>
        <taxon>Pezizomycotina</taxon>
        <taxon>Sordariomycetes</taxon>
        <taxon>Sordariomycetidae</taxon>
        <taxon>Coniochaetales</taxon>
        <taxon>Coniochaetaceae</taxon>
        <taxon>Coniochaeta</taxon>
    </lineage>
</organism>
<dbReference type="OrthoDB" id="509395at2759"/>
<reference evidence="9 10" key="1">
    <citation type="submission" date="2016-10" db="EMBL/GenBank/DDBJ databases">
        <title>Draft genome sequence of Coniochaeta ligniaria NRRL30616, a lignocellulolytic fungus for bioabatement of inhibitors in plant biomass hydrolysates.</title>
        <authorList>
            <consortium name="DOE Joint Genome Institute"/>
            <person name="Jimenez D.J."/>
            <person name="Hector R.E."/>
            <person name="Riley R."/>
            <person name="Sun H."/>
            <person name="Grigoriev I.V."/>
            <person name="Van Elsas J.D."/>
            <person name="Nichols N.N."/>
        </authorList>
    </citation>
    <scope>NUCLEOTIDE SEQUENCE [LARGE SCALE GENOMIC DNA]</scope>
    <source>
        <strain evidence="9 10">NRRL 30616</strain>
    </source>
</reference>
<evidence type="ECO:0000256" key="2">
    <source>
        <dbReference type="ARBA" id="ARBA00005170"/>
    </source>
</evidence>
<dbReference type="CDD" id="cd17299">
    <property type="entry name" value="acetolactate_decarboxylase"/>
    <property type="match status" value="1"/>
</dbReference>
<dbReference type="GO" id="GO:0047605">
    <property type="term" value="F:acetolactate decarboxylase activity"/>
    <property type="evidence" value="ECO:0007669"/>
    <property type="project" value="UniProtKB-EC"/>
</dbReference>
<dbReference type="GO" id="GO:0045151">
    <property type="term" value="P:acetoin biosynthetic process"/>
    <property type="evidence" value="ECO:0007669"/>
    <property type="project" value="UniProtKB-KW"/>
</dbReference>
<dbReference type="PIRSF" id="PIRSF001332">
    <property type="entry name" value="Acetolac_decarb"/>
    <property type="match status" value="1"/>
</dbReference>
<dbReference type="Pfam" id="PF03306">
    <property type="entry name" value="AAL_decarboxy"/>
    <property type="match status" value="1"/>
</dbReference>
<evidence type="ECO:0000256" key="3">
    <source>
        <dbReference type="ARBA" id="ARBA00007106"/>
    </source>
</evidence>
<dbReference type="PANTHER" id="PTHR35524:SF1">
    <property type="entry name" value="ALPHA-ACETOLACTATE DECARBOXYLASE"/>
    <property type="match status" value="1"/>
</dbReference>
<protein>
    <recommendedName>
        <fullName evidence="5">Alpha-acetolactate decarboxylase</fullName>
        <ecNumber evidence="4">4.1.1.5</ecNumber>
    </recommendedName>
</protein>
<evidence type="ECO:0000256" key="6">
    <source>
        <dbReference type="ARBA" id="ARBA00022793"/>
    </source>
</evidence>
<name>A0A1J7J637_9PEZI</name>
<comment type="similarity">
    <text evidence="3">Belongs to the alpha-acetolactate decarboxylase family.</text>
</comment>
<accession>A0A1J7J637</accession>
<dbReference type="SUPFAM" id="SSF117856">
    <property type="entry name" value="AF0104/ALDC/Ptd012-like"/>
    <property type="match status" value="1"/>
</dbReference>
<dbReference type="Gene3D" id="3.30.1330.80">
    <property type="entry name" value="Hypothetical protein, similar to alpha- acetolactate decarboxylase, domain 2"/>
    <property type="match status" value="2"/>
</dbReference>
<sequence length="237" mass="25282">MANELFQYSIITALMDGVASNGLPIATLLSHGNHGLGTFRYMRGEMIILDGKLYQMKSDGTVTPIDPSSDDVSPFAMVTQFEATVATTAALSSKEEVSALLKRILPESQNHFMAVRLDGNFKSVTVRTAAGQTEPRQSLREVGKNQTSHTFESATGTIVGFLSPQYMEGIGVPGIHLHFITEDRKQGGHILALETGGEVQVQAAALPKMHLELPVADDEFNTAPLIGDAAGVAAVEG</sequence>
<comment type="catalytic activity">
    <reaction evidence="1">
        <text>(2S)-2-acetolactate + H(+) = (R)-acetoin + CO2</text>
        <dbReference type="Rhea" id="RHEA:21580"/>
        <dbReference type="ChEBI" id="CHEBI:15378"/>
        <dbReference type="ChEBI" id="CHEBI:15686"/>
        <dbReference type="ChEBI" id="CHEBI:16526"/>
        <dbReference type="ChEBI" id="CHEBI:58476"/>
        <dbReference type="EC" id="4.1.1.5"/>
    </reaction>
</comment>
<dbReference type="UniPathway" id="UPA00626">
    <property type="reaction ID" value="UER00678"/>
</dbReference>
<keyword evidence="8" id="KW-0456">Lyase</keyword>
<dbReference type="EMBL" id="KV875093">
    <property type="protein sequence ID" value="OIW34835.1"/>
    <property type="molecule type" value="Genomic_DNA"/>
</dbReference>
<comment type="pathway">
    <text evidence="2">Polyol metabolism; (R,R)-butane-2,3-diol biosynthesis; (R,R)-butane-2,3-diol from pyruvate: step 2/3.</text>
</comment>
<dbReference type="NCBIfam" id="TIGR01252">
    <property type="entry name" value="acetolac_decarb"/>
    <property type="match status" value="1"/>
</dbReference>
<keyword evidence="6" id="KW-0210">Decarboxylase</keyword>
<dbReference type="InParanoid" id="A0A1J7J637"/>
<dbReference type="Proteomes" id="UP000182658">
    <property type="component" value="Unassembled WGS sequence"/>
</dbReference>
<dbReference type="EC" id="4.1.1.5" evidence="4"/>
<dbReference type="AlphaFoldDB" id="A0A1J7J637"/>